<dbReference type="InterPro" id="IPR011009">
    <property type="entry name" value="Kinase-like_dom_sf"/>
</dbReference>
<dbReference type="PROSITE" id="PS50011">
    <property type="entry name" value="PROTEIN_KINASE_DOM"/>
    <property type="match status" value="1"/>
</dbReference>
<dbReference type="GO" id="GO:0005524">
    <property type="term" value="F:ATP binding"/>
    <property type="evidence" value="ECO:0007669"/>
    <property type="project" value="InterPro"/>
</dbReference>
<dbReference type="InterPro" id="IPR000719">
    <property type="entry name" value="Prot_kinase_dom"/>
</dbReference>
<sequence>MDIFNTTVEVIKLINSIYTKYSDYRVADQTIDSMQHRLECVEIRLEMFREHLSNTKRGLSEDAKRIFRQSLQKVGDILYDLRDQLLPDISFRTKLFRTKLAWIGWKKRRVDGLLLQLRTWEQEVGSMIFTYSLLLTVLGIKNFDSLYERLSRTGDQSLTGALALARRIHGGQNLQIYHIPVSTLIPAVRPVPTDRVLAQYESSPVYLERHGPRSDVLTRMATAFRSPDLPSMHLLSCLGFTVYHGTEHFLVYQIPTLSPEIVNPARLPILSYALDSDVRMALEDRFRIAVEITTAVMEIHAAGWVHKSIRSDNVLVSTRGGEKGGKGDAHVSSAYLVGFIIARSQDTEVSNCFPTTHPIHSLYHHPERQGGSNDNVVMFDIRHDMYSLGALLIEIGFGKTLRVLFSPATPALGFKEANHKRLLDYAHRLSSKMGSKYADAAITCLTKSTQPHEKTEAVRKEFYEEVLCPLQEMMDGFKKKRRVEKLRFGKSNGRMWRIL</sequence>
<dbReference type="Gene3D" id="1.10.510.10">
    <property type="entry name" value="Transferase(Phosphotransferase) domain 1"/>
    <property type="match status" value="1"/>
</dbReference>
<keyword evidence="3" id="KW-1185">Reference proteome</keyword>
<protein>
    <recommendedName>
        <fullName evidence="1">Protein kinase domain-containing protein</fullName>
    </recommendedName>
</protein>
<evidence type="ECO:0000259" key="1">
    <source>
        <dbReference type="PROSITE" id="PS50011"/>
    </source>
</evidence>
<dbReference type="PANTHER" id="PTHR37542:SF3">
    <property type="entry name" value="PRION-INHIBITION AND PROPAGATION HELO DOMAIN-CONTAINING PROTEIN"/>
    <property type="match status" value="1"/>
</dbReference>
<accession>A0A284RYB4</accession>
<evidence type="ECO:0000313" key="3">
    <source>
        <dbReference type="Proteomes" id="UP000219338"/>
    </source>
</evidence>
<reference evidence="3" key="1">
    <citation type="journal article" date="2017" name="Nat. Ecol. Evol.">
        <title>Genome expansion and lineage-specific genetic innovations in the forest pathogenic fungi Armillaria.</title>
        <authorList>
            <person name="Sipos G."/>
            <person name="Prasanna A.N."/>
            <person name="Walter M.C."/>
            <person name="O'Connor E."/>
            <person name="Balint B."/>
            <person name="Krizsan K."/>
            <person name="Kiss B."/>
            <person name="Hess J."/>
            <person name="Varga T."/>
            <person name="Slot J."/>
            <person name="Riley R."/>
            <person name="Boka B."/>
            <person name="Rigling D."/>
            <person name="Barry K."/>
            <person name="Lee J."/>
            <person name="Mihaltcheva S."/>
            <person name="LaButti K."/>
            <person name="Lipzen A."/>
            <person name="Waldron R."/>
            <person name="Moloney N.M."/>
            <person name="Sperisen C."/>
            <person name="Kredics L."/>
            <person name="Vagvoelgyi C."/>
            <person name="Patrignani A."/>
            <person name="Fitzpatrick D."/>
            <person name="Nagy I."/>
            <person name="Doyle S."/>
            <person name="Anderson J.B."/>
            <person name="Grigoriev I.V."/>
            <person name="Gueldener U."/>
            <person name="Muensterkoetter M."/>
            <person name="Nagy L.G."/>
        </authorList>
    </citation>
    <scope>NUCLEOTIDE SEQUENCE [LARGE SCALE GENOMIC DNA]</scope>
    <source>
        <strain evidence="3">C18/9</strain>
    </source>
</reference>
<organism evidence="2 3">
    <name type="scientific">Armillaria ostoyae</name>
    <name type="common">Armillaria root rot fungus</name>
    <dbReference type="NCBI Taxonomy" id="47428"/>
    <lineage>
        <taxon>Eukaryota</taxon>
        <taxon>Fungi</taxon>
        <taxon>Dikarya</taxon>
        <taxon>Basidiomycota</taxon>
        <taxon>Agaricomycotina</taxon>
        <taxon>Agaricomycetes</taxon>
        <taxon>Agaricomycetidae</taxon>
        <taxon>Agaricales</taxon>
        <taxon>Marasmiineae</taxon>
        <taxon>Physalacriaceae</taxon>
        <taxon>Armillaria</taxon>
    </lineage>
</organism>
<proteinExistence type="predicted"/>
<dbReference type="Pfam" id="PF24476">
    <property type="entry name" value="DUF7580"/>
    <property type="match status" value="1"/>
</dbReference>
<dbReference type="AlphaFoldDB" id="A0A284RYB4"/>
<dbReference type="InterPro" id="IPR056002">
    <property type="entry name" value="DUF7580"/>
</dbReference>
<dbReference type="SUPFAM" id="SSF56112">
    <property type="entry name" value="Protein kinase-like (PK-like)"/>
    <property type="match status" value="1"/>
</dbReference>
<feature type="domain" description="Protein kinase" evidence="1">
    <location>
        <begin position="132"/>
        <end position="467"/>
    </location>
</feature>
<evidence type="ECO:0000313" key="2">
    <source>
        <dbReference type="EMBL" id="SJL13747.1"/>
    </source>
</evidence>
<name>A0A284RYB4_ARMOS</name>
<dbReference type="OrthoDB" id="1911848at2759"/>
<dbReference type="Proteomes" id="UP000219338">
    <property type="component" value="Unassembled WGS sequence"/>
</dbReference>
<dbReference type="PANTHER" id="PTHR37542">
    <property type="entry name" value="HELO DOMAIN-CONTAINING PROTEIN-RELATED"/>
    <property type="match status" value="1"/>
</dbReference>
<dbReference type="GO" id="GO:0004672">
    <property type="term" value="F:protein kinase activity"/>
    <property type="evidence" value="ECO:0007669"/>
    <property type="project" value="InterPro"/>
</dbReference>
<dbReference type="OMA" id="VEIRLEM"/>
<gene>
    <name evidence="2" type="ORF">ARMOST_17195</name>
</gene>
<dbReference type="EMBL" id="FUEG01000021">
    <property type="protein sequence ID" value="SJL13747.1"/>
    <property type="molecule type" value="Genomic_DNA"/>
</dbReference>